<evidence type="ECO:0000256" key="2">
    <source>
        <dbReference type="ARBA" id="ARBA00023002"/>
    </source>
</evidence>
<comment type="similarity">
    <text evidence="1">Belongs to the LDH2/MDH2 oxidoreductase family.</text>
</comment>
<organism evidence="3">
    <name type="scientific">marine sediment metagenome</name>
    <dbReference type="NCBI Taxonomy" id="412755"/>
    <lineage>
        <taxon>unclassified sequences</taxon>
        <taxon>metagenomes</taxon>
        <taxon>ecological metagenomes</taxon>
    </lineage>
</organism>
<evidence type="ECO:0000256" key="1">
    <source>
        <dbReference type="ARBA" id="ARBA00006056"/>
    </source>
</evidence>
<dbReference type="EMBL" id="BARS01015587">
    <property type="protein sequence ID" value="GAF92128.1"/>
    <property type="molecule type" value="Genomic_DNA"/>
</dbReference>
<dbReference type="InterPro" id="IPR043144">
    <property type="entry name" value="Mal/L-sulf/L-lact_DH-like_ah"/>
</dbReference>
<dbReference type="PANTHER" id="PTHR11091:SF0">
    <property type="entry name" value="MALATE DEHYDROGENASE"/>
    <property type="match status" value="1"/>
</dbReference>
<dbReference type="PANTHER" id="PTHR11091">
    <property type="entry name" value="OXIDOREDUCTASE-RELATED"/>
    <property type="match status" value="1"/>
</dbReference>
<dbReference type="AlphaFoldDB" id="X0TF04"/>
<feature type="non-terminal residue" evidence="3">
    <location>
        <position position="1"/>
    </location>
</feature>
<reference evidence="3" key="1">
    <citation type="journal article" date="2014" name="Front. Microbiol.">
        <title>High frequency of phylogenetically diverse reductive dehalogenase-homologous genes in deep subseafloor sedimentary metagenomes.</title>
        <authorList>
            <person name="Kawai M."/>
            <person name="Futagami T."/>
            <person name="Toyoda A."/>
            <person name="Takaki Y."/>
            <person name="Nishi S."/>
            <person name="Hori S."/>
            <person name="Arai W."/>
            <person name="Tsubouchi T."/>
            <person name="Morono Y."/>
            <person name="Uchiyama I."/>
            <person name="Ito T."/>
            <person name="Fujiyama A."/>
            <person name="Inagaki F."/>
            <person name="Takami H."/>
        </authorList>
    </citation>
    <scope>NUCLEOTIDE SEQUENCE</scope>
    <source>
        <strain evidence="3">Expedition CK06-06</strain>
    </source>
</reference>
<name>X0TF04_9ZZZZ</name>
<dbReference type="Gene3D" id="3.30.1370.60">
    <property type="entry name" value="Hypothetical oxidoreductase yiak, domain 2"/>
    <property type="match status" value="1"/>
</dbReference>
<gene>
    <name evidence="3" type="ORF">S01H1_25766</name>
</gene>
<evidence type="ECO:0000313" key="3">
    <source>
        <dbReference type="EMBL" id="GAF92128.1"/>
    </source>
</evidence>
<proteinExistence type="inferred from homology"/>
<dbReference type="Gene3D" id="1.10.1530.10">
    <property type="match status" value="1"/>
</dbReference>
<dbReference type="InterPro" id="IPR036111">
    <property type="entry name" value="Mal/L-sulfo/L-lacto_DH-like_sf"/>
</dbReference>
<dbReference type="GO" id="GO:0016491">
    <property type="term" value="F:oxidoreductase activity"/>
    <property type="evidence" value="ECO:0007669"/>
    <property type="project" value="UniProtKB-KW"/>
</dbReference>
<evidence type="ECO:0008006" key="4">
    <source>
        <dbReference type="Google" id="ProtNLM"/>
    </source>
</evidence>
<comment type="caution">
    <text evidence="3">The sequence shown here is derived from an EMBL/GenBank/DDBJ whole genome shotgun (WGS) entry which is preliminary data.</text>
</comment>
<dbReference type="Pfam" id="PF02615">
    <property type="entry name" value="Ldh_2"/>
    <property type="match status" value="1"/>
</dbReference>
<accession>X0TF04</accession>
<keyword evidence="2" id="KW-0560">Oxidoreductase</keyword>
<sequence length="284" mass="30086">DQALQRMDVPPDDARLAAKILVEADLMGIESHGVAHLMTHPSYALGFRQGLVNPRPNIRVVHETPSTALVDGDGGLGPVVGHRAMSIAIQKAKECGTGMVAVTGSRHYGAAGYYALMAVPHDMIGLATSNSPPLVAPTFGRGRMLGTNPIAVAAPVASGYPFLLDMATSVVAHGKFEIARREGKPIPPTWGADEEGTPSTDITQIMTKGWLLPLGSTPEAASYKGYDLAMVVDILCGVLPGLGYSLHIDYIKHVVGHFFGALRVDGFGPVEEFKAMMGEMLQTF</sequence>
<dbReference type="InterPro" id="IPR043143">
    <property type="entry name" value="Mal/L-sulf/L-lact_DH-like_NADP"/>
</dbReference>
<feature type="non-terminal residue" evidence="3">
    <location>
        <position position="284"/>
    </location>
</feature>
<protein>
    <recommendedName>
        <fullName evidence="4">Malate dehydrogenase</fullName>
    </recommendedName>
</protein>
<dbReference type="InterPro" id="IPR003767">
    <property type="entry name" value="Malate/L-lactate_DH-like"/>
</dbReference>
<dbReference type="SUPFAM" id="SSF89733">
    <property type="entry name" value="L-sulfolactate dehydrogenase-like"/>
    <property type="match status" value="1"/>
</dbReference>